<reference evidence="1" key="1">
    <citation type="submission" date="2023-07" db="EMBL/GenBank/DDBJ databases">
        <title>The genome sequence of Rhodocytophaga aerolata KACC 12507.</title>
        <authorList>
            <person name="Zhang X."/>
        </authorList>
    </citation>
    <scope>NUCLEOTIDE SEQUENCE</scope>
    <source>
        <strain evidence="1">KACC 12507</strain>
    </source>
</reference>
<evidence type="ECO:0000313" key="2">
    <source>
        <dbReference type="Proteomes" id="UP001168528"/>
    </source>
</evidence>
<comment type="caution">
    <text evidence="1">The sequence shown here is derived from an EMBL/GenBank/DDBJ whole genome shotgun (WGS) entry which is preliminary data.</text>
</comment>
<evidence type="ECO:0008006" key="3">
    <source>
        <dbReference type="Google" id="ProtNLM"/>
    </source>
</evidence>
<sequence>MTYNFQSEALEKLLPAGFKKQRNTYFFIQEPNIMVLFRSFDTQKPDEFFLAFTHTFFSTVQSKSGKYLLPSLLEQYPLSINITELRDQYRQHTSVQTFTCPLHHLTRSYHPATATQDKPGLSLVAFFKRLFTKNTTPDFVNPIEVTLQEGMRLFREFSPSLSYEILSKNRLFNHAILETQRQECQQYLSNAR</sequence>
<evidence type="ECO:0000313" key="1">
    <source>
        <dbReference type="EMBL" id="MDO1446393.1"/>
    </source>
</evidence>
<name>A0ABT8R519_9BACT</name>
<proteinExistence type="predicted"/>
<organism evidence="1 2">
    <name type="scientific">Rhodocytophaga aerolata</name>
    <dbReference type="NCBI Taxonomy" id="455078"/>
    <lineage>
        <taxon>Bacteria</taxon>
        <taxon>Pseudomonadati</taxon>
        <taxon>Bacteroidota</taxon>
        <taxon>Cytophagia</taxon>
        <taxon>Cytophagales</taxon>
        <taxon>Rhodocytophagaceae</taxon>
        <taxon>Rhodocytophaga</taxon>
    </lineage>
</organism>
<accession>A0ABT8R519</accession>
<dbReference type="RefSeq" id="WP_302037199.1">
    <property type="nucleotide sequence ID" value="NZ_JAUKPO010000004.1"/>
</dbReference>
<dbReference type="EMBL" id="JAUKPO010000004">
    <property type="protein sequence ID" value="MDO1446393.1"/>
    <property type="molecule type" value="Genomic_DNA"/>
</dbReference>
<protein>
    <recommendedName>
        <fullName evidence="3">DUF4304 domain-containing protein</fullName>
    </recommendedName>
</protein>
<keyword evidence="2" id="KW-1185">Reference proteome</keyword>
<gene>
    <name evidence="1" type="ORF">Q0590_09045</name>
</gene>
<dbReference type="Proteomes" id="UP001168528">
    <property type="component" value="Unassembled WGS sequence"/>
</dbReference>